<dbReference type="EMBL" id="CAXDID020000466">
    <property type="protein sequence ID" value="CAL6094377.1"/>
    <property type="molecule type" value="Genomic_DNA"/>
</dbReference>
<evidence type="ECO:0000313" key="4">
    <source>
        <dbReference type="Proteomes" id="UP001642409"/>
    </source>
</evidence>
<protein>
    <recommendedName>
        <fullName evidence="1">Myb-like domain-containing protein</fullName>
    </recommendedName>
</protein>
<dbReference type="AlphaFoldDB" id="A0AA86PX08"/>
<comment type="caution">
    <text evidence="2">The sequence shown here is derived from an EMBL/GenBank/DDBJ whole genome shotgun (WGS) entry which is preliminary data.</text>
</comment>
<name>A0AA86PX08_9EUKA</name>
<proteinExistence type="predicted"/>
<dbReference type="InterPro" id="IPR009057">
    <property type="entry name" value="Homeodomain-like_sf"/>
</dbReference>
<dbReference type="Proteomes" id="UP001642409">
    <property type="component" value="Unassembled WGS sequence"/>
</dbReference>
<dbReference type="InterPro" id="IPR001005">
    <property type="entry name" value="SANT/Myb"/>
</dbReference>
<evidence type="ECO:0000313" key="3">
    <source>
        <dbReference type="EMBL" id="CAL6094377.1"/>
    </source>
</evidence>
<dbReference type="Gene3D" id="1.20.58.1880">
    <property type="match status" value="1"/>
</dbReference>
<evidence type="ECO:0000313" key="2">
    <source>
        <dbReference type="EMBL" id="CAI9947955.1"/>
    </source>
</evidence>
<dbReference type="EMBL" id="CATOUU010000784">
    <property type="protein sequence ID" value="CAI9947955.1"/>
    <property type="molecule type" value="Genomic_DNA"/>
</dbReference>
<sequence>MKSTNLTNSFVFLDSLFFAERFHQKSDTTYKFNKKIKSLYQHLAVLDVSKNFRQTASTLQMQTTHTKTFAPKKKWSDEEVKIFFSLLPKYGSDFKQYVQHLNRTYSQIKSFYHNYLKRHGTGNEIDSPEHSFRAREYHQVQNIYNPQFSQETAQMLDTLMDIILNRQK</sequence>
<evidence type="ECO:0000259" key="1">
    <source>
        <dbReference type="SMART" id="SM00717"/>
    </source>
</evidence>
<organism evidence="2">
    <name type="scientific">Hexamita inflata</name>
    <dbReference type="NCBI Taxonomy" id="28002"/>
    <lineage>
        <taxon>Eukaryota</taxon>
        <taxon>Metamonada</taxon>
        <taxon>Diplomonadida</taxon>
        <taxon>Hexamitidae</taxon>
        <taxon>Hexamitinae</taxon>
        <taxon>Hexamita</taxon>
    </lineage>
</organism>
<dbReference type="Pfam" id="PF00249">
    <property type="entry name" value="Myb_DNA-binding"/>
    <property type="match status" value="1"/>
</dbReference>
<accession>A0AA86PX08</accession>
<reference evidence="2" key="1">
    <citation type="submission" date="2023-06" db="EMBL/GenBank/DDBJ databases">
        <authorList>
            <person name="Kurt Z."/>
        </authorList>
    </citation>
    <scope>NUCLEOTIDE SEQUENCE</scope>
</reference>
<dbReference type="CDD" id="cd00167">
    <property type="entry name" value="SANT"/>
    <property type="match status" value="1"/>
</dbReference>
<gene>
    <name evidence="2" type="ORF">HINF_LOCUS35600</name>
    <name evidence="3" type="ORF">HINF_LOCUS67439</name>
</gene>
<keyword evidence="4" id="KW-1185">Reference proteome</keyword>
<feature type="domain" description="Myb-like" evidence="1">
    <location>
        <begin position="71"/>
        <end position="118"/>
    </location>
</feature>
<reference evidence="3 4" key="2">
    <citation type="submission" date="2024-07" db="EMBL/GenBank/DDBJ databases">
        <authorList>
            <person name="Akdeniz Z."/>
        </authorList>
    </citation>
    <scope>NUCLEOTIDE SEQUENCE [LARGE SCALE GENOMIC DNA]</scope>
</reference>
<dbReference type="SUPFAM" id="SSF46689">
    <property type="entry name" value="Homeodomain-like"/>
    <property type="match status" value="1"/>
</dbReference>
<dbReference type="SMART" id="SM00717">
    <property type="entry name" value="SANT"/>
    <property type="match status" value="1"/>
</dbReference>